<evidence type="ECO:0000313" key="1">
    <source>
        <dbReference type="EMBL" id="OMH80169.1"/>
    </source>
</evidence>
<dbReference type="EMBL" id="LSSK01001279">
    <property type="protein sequence ID" value="OMH80169.1"/>
    <property type="molecule type" value="Genomic_DNA"/>
</dbReference>
<dbReference type="AlphaFoldDB" id="A0A1R1PGW5"/>
<gene>
    <name evidence="1" type="ORF">AX774_g6392</name>
</gene>
<organism evidence="1 2">
    <name type="scientific">Zancudomyces culisetae</name>
    <name type="common">Gut fungus</name>
    <name type="synonym">Smittium culisetae</name>
    <dbReference type="NCBI Taxonomy" id="1213189"/>
    <lineage>
        <taxon>Eukaryota</taxon>
        <taxon>Fungi</taxon>
        <taxon>Fungi incertae sedis</taxon>
        <taxon>Zoopagomycota</taxon>
        <taxon>Kickxellomycotina</taxon>
        <taxon>Harpellomycetes</taxon>
        <taxon>Harpellales</taxon>
        <taxon>Legeriomycetaceae</taxon>
        <taxon>Zancudomyces</taxon>
    </lineage>
</organism>
<proteinExistence type="predicted"/>
<accession>A0A1R1PGW5</accession>
<keyword evidence="2" id="KW-1185">Reference proteome</keyword>
<name>A0A1R1PGW5_ZANCU</name>
<comment type="caution">
    <text evidence="1">The sequence shown here is derived from an EMBL/GenBank/DDBJ whole genome shotgun (WGS) entry which is preliminary data.</text>
</comment>
<protein>
    <submittedName>
        <fullName evidence="1">Uncharacterized protein</fullName>
    </submittedName>
</protein>
<evidence type="ECO:0000313" key="2">
    <source>
        <dbReference type="Proteomes" id="UP000188320"/>
    </source>
</evidence>
<sequence length="104" mass="11578">MDPTLGLSSLPIKKSYNGLPLFPPNANMVSGEDGSVLFLNEKDNIKEEFLTIDFVFQYIPITQNSPIYNFSWKIQIQQCLERVPASVDETGLEIKGVGKVQQSG</sequence>
<dbReference type="Proteomes" id="UP000188320">
    <property type="component" value="Unassembled WGS sequence"/>
</dbReference>
<reference evidence="2" key="1">
    <citation type="submission" date="2017-01" db="EMBL/GenBank/DDBJ databases">
        <authorList>
            <person name="Wang Y."/>
            <person name="White M."/>
            <person name="Kvist S."/>
            <person name="Moncalvo J.-M."/>
        </authorList>
    </citation>
    <scope>NUCLEOTIDE SEQUENCE [LARGE SCALE GENOMIC DNA]</scope>
    <source>
        <strain evidence="2">COL-18-3</strain>
    </source>
</reference>